<feature type="region of interest" description="Disordered" evidence="1">
    <location>
        <begin position="1383"/>
        <end position="1411"/>
    </location>
</feature>
<accession>A0A0W0YWQ8</accession>
<protein>
    <submittedName>
        <fullName evidence="2">SdhB protein, substrate of the Dot/Icm system</fullName>
    </submittedName>
</protein>
<dbReference type="RefSeq" id="WP_018578186.1">
    <property type="nucleotide sequence ID" value="NZ_KB892426.1"/>
</dbReference>
<dbReference type="PATRIC" id="fig|1122169.6.peg.1443"/>
<evidence type="ECO:0000313" key="3">
    <source>
        <dbReference type="Proteomes" id="UP000054600"/>
    </source>
</evidence>
<evidence type="ECO:0000313" key="2">
    <source>
        <dbReference type="EMBL" id="KTD61275.1"/>
    </source>
</evidence>
<reference evidence="2 3" key="1">
    <citation type="submission" date="2015-11" db="EMBL/GenBank/DDBJ databases">
        <title>Genomic analysis of 38 Legionella species identifies large and diverse effector repertoires.</title>
        <authorList>
            <person name="Burstein D."/>
            <person name="Amaro F."/>
            <person name="Zusman T."/>
            <person name="Lifshitz Z."/>
            <person name="Cohen O."/>
            <person name="Gilbert J.A."/>
            <person name="Pupko T."/>
            <person name="Shuman H.A."/>
            <person name="Segal G."/>
        </authorList>
    </citation>
    <scope>NUCLEOTIDE SEQUENCE [LARGE SCALE GENOMIC DNA]</scope>
    <source>
        <strain evidence="2 3">ATCC 49655</strain>
    </source>
</reference>
<name>A0A0W0YWQ8_9GAMM</name>
<sequence>MPESDDNTDVLSKKIATARTLLLQTLQTQLDDSLTSKLIPNAEGVPFTHFDNDPPQVEAIKKVINCLYHAEHAMNHWENTSLTSPAQGVYAITQVYKALAMFNDASPEIQAIVTDNYALLEPVFTSTYEVIKKSGWLGEFGEMNVTDKASTLIGQGTDLLGRDPKAWNASNPLIATFTQISELINSLSDSQKGELTAAEKKAIKDRALSILDELDNNAFFHKFTLGSLEESKAVNDLLAWFKTIQEDDLEFTRDSMERYISWTNQYLPALLMAADQLERQNYLKQGTLSGELCSSVDKLSKEVNEQLAHSSYDFKGRLVTTDSLAAAREQKITESQIKNVHQIQKATAHINEAEQFYAILAKYKGKSFNEILETDRIHLRQIYPELQSAFAHQNLDLEHKLTAVLNVKGPEEELVDNSWWGSAVGAYNYVSGFVVSGEIDKSLATETSVTQFFEKQIAAEKLKLEVSEKSRELLIPADNKKKQMSIEERTDARFSELKRQFPLQSAEKHIAPGDLKPVKASSLNNFKGNISYVQELKLSNKVRDTRESLTILVDRHLTEDRAYFSTPPYKINDNDPDHVKQIKEVENGLRNLESALYYLEQLENAGTIQQAWAFISLAKAAYNLKGNINKLSPEAIRVLAPIIEQANAYSRGLSDIDYRSDDLSDLEKLKSLHTEVAIVNETADLRVAVEAESDLQQSESDEETLPETPKTDYAKIIESARIDLLDRVRKSTSAPLANALKPAEQGVPFVHLDEDPPQVEAVKKLINSMYHAETATRLLQSTDAPSESVIDKIALAHRRAAALSQVYKALESFSGATPEVQSLIHENYDLVEPVISYGRSLADNYGLTNEIGLLNATKVVGSAGGRGLNLIQPDASGASQSATLVAFASELPAFLNSIAANLDENHALDQEELKITEEQMDSIAAMAELFLENMNSLENYGRIPHAIVGLLELIGKMKAEGYRVQDSSLEAYQQWFKKNYPELLCMMDELETRNYLKPGTLSDPVIKEVDKINRKLNESIKPPNNEAEGPEKIVLAVDVKPARESNLRNIRGEHLMGFFRVQDQEQTATSFFDILKRYEGKTIADMSTADRNLLKKHLAEIQGVLTDVNVDATNELVSALKHLEQGMPLEHPLPCARLLKLEQPTSAYLKKESNSHLFKVRIIDEALLHIRPERLGTDAKHRRMLLDDAQLSNVRHKYLRDKAMKESQPAAELQPVAISSLHTIRGNIALIQEMQLSSAVTKLIKQEEDIVKNKLSPHVASYLIKPEGQILHDIKADDPTIPSQIKQVENGLHHLESALLSFEHMSKEDSLVKQVRSLVEIASEAQELKESVEALSPELKQHYAPIINQILDLTKMIQTVEYNKSDAEELKSVFKNAKGQLLKLENPPDIPDASRDHSNSSSEEEFDPLEKTGERGLKLGVKYAHLASPPLEQARQYLIKRYPHAYGEQANEVRSFNREELASDAFMRQEIDRINELLDGSSVFNTNKPEAMINLGKQLLRVGAQAGELADMANQILTKNYIEIKENAYRDLIIPLSQEEDYLCLKPGTLLEPGMLGVNQLFVSAALELEMPFKQKLDLFDDAHFVEMLVKQSEQDLQALLKEQEINPNDKNLELKILIKQDKLTYLRQQDCMLLKQAEQDLVALLKEQELNPEDKDIELKIRAKQEQLTSLRHKKLQDAEEIKSTLLDAQFEVYLRTILKNSYLTQPLIQQYEVEMREVYRKNKGHLLTTEDSGLSLLELLRSTEKQKIADYLLVDKAYNKLNRFSLGLPPKNQDLIDYIGHLNTQLTDSETPIGLRAKQVKGLPRDSEFMEKICSADEGTGFFKRFTQFVERFTTCIARSAKTNLTIVDAYYQIKMEQKMGNIESSQSYKDRLKTIRDDKPVEQLQESPRLA</sequence>
<dbReference type="Proteomes" id="UP000054600">
    <property type="component" value="Unassembled WGS sequence"/>
</dbReference>
<comment type="caution">
    <text evidence="2">The sequence shown here is derived from an EMBL/GenBank/DDBJ whole genome shotgun (WGS) entry which is preliminary data.</text>
</comment>
<proteinExistence type="predicted"/>
<dbReference type="OrthoDB" id="5631823at2"/>
<keyword evidence="3" id="KW-1185">Reference proteome</keyword>
<gene>
    <name evidence="2" type="primary">sdhB_1</name>
    <name evidence="2" type="ORF">Lsha_1248</name>
</gene>
<organism evidence="2 3">
    <name type="scientific">Legionella shakespearei DSM 23087</name>
    <dbReference type="NCBI Taxonomy" id="1122169"/>
    <lineage>
        <taxon>Bacteria</taxon>
        <taxon>Pseudomonadati</taxon>
        <taxon>Pseudomonadota</taxon>
        <taxon>Gammaproteobacteria</taxon>
        <taxon>Legionellales</taxon>
        <taxon>Legionellaceae</taxon>
        <taxon>Legionella</taxon>
    </lineage>
</organism>
<evidence type="ECO:0000256" key="1">
    <source>
        <dbReference type="SAM" id="MobiDB-lite"/>
    </source>
</evidence>
<dbReference type="STRING" id="1122169.Lsha_1248"/>
<dbReference type="eggNOG" id="ENOG5030IKI">
    <property type="taxonomic scope" value="Bacteria"/>
</dbReference>
<dbReference type="EMBL" id="LNYW01000038">
    <property type="protein sequence ID" value="KTD61275.1"/>
    <property type="molecule type" value="Genomic_DNA"/>
</dbReference>